<evidence type="ECO:0000256" key="6">
    <source>
        <dbReference type="ARBA" id="ARBA00031113"/>
    </source>
</evidence>
<evidence type="ECO:0000256" key="7">
    <source>
        <dbReference type="ARBA" id="ARBA00034892"/>
    </source>
</evidence>
<feature type="binding site" evidence="8">
    <location>
        <position position="339"/>
    </location>
    <ligand>
        <name>L-serine</name>
        <dbReference type="ChEBI" id="CHEBI:33384"/>
    </ligand>
</feature>
<dbReference type="Pfam" id="PF00587">
    <property type="entry name" value="tRNA-synt_2b"/>
    <property type="match status" value="2"/>
</dbReference>
<dbReference type="SUPFAM" id="SSF46589">
    <property type="entry name" value="tRNA-binding arm"/>
    <property type="match status" value="1"/>
</dbReference>
<evidence type="ECO:0000256" key="5">
    <source>
        <dbReference type="ARBA" id="ARBA00023146"/>
    </source>
</evidence>
<dbReference type="GO" id="GO:0004828">
    <property type="term" value="F:serine-tRNA ligase activity"/>
    <property type="evidence" value="ECO:0007669"/>
    <property type="project" value="UniProtKB-EC"/>
</dbReference>
<gene>
    <name evidence="13" type="ORF">EX30DRAFT_337357</name>
</gene>
<dbReference type="InterPro" id="IPR015866">
    <property type="entry name" value="Ser-tRNA-synth_1_N"/>
</dbReference>
<dbReference type="InterPro" id="IPR002317">
    <property type="entry name" value="Ser-tRNA-ligase_type_1"/>
</dbReference>
<feature type="site" description="Important for serine binding" evidence="8">
    <location>
        <position position="488"/>
    </location>
</feature>
<accession>A0A4S2N6R1</accession>
<dbReference type="GO" id="GO:0006434">
    <property type="term" value="P:seryl-tRNA aminoacylation"/>
    <property type="evidence" value="ECO:0007669"/>
    <property type="project" value="InterPro"/>
</dbReference>
<feature type="binding site" evidence="8">
    <location>
        <position position="308"/>
    </location>
    <ligand>
        <name>L-serine</name>
        <dbReference type="ChEBI" id="CHEBI:33384"/>
    </ligand>
</feature>
<keyword evidence="10" id="KW-0175">Coiled coil</keyword>
<dbReference type="Proteomes" id="UP000298138">
    <property type="component" value="Unassembled WGS sequence"/>
</dbReference>
<evidence type="ECO:0000256" key="8">
    <source>
        <dbReference type="PIRSR" id="PIRSR001529-1"/>
    </source>
</evidence>
<dbReference type="InterPro" id="IPR045864">
    <property type="entry name" value="aa-tRNA-synth_II/BPL/LPL"/>
</dbReference>
<evidence type="ECO:0000313" key="14">
    <source>
        <dbReference type="Proteomes" id="UP000298138"/>
    </source>
</evidence>
<dbReference type="InterPro" id="IPR002314">
    <property type="entry name" value="aa-tRNA-synt_IIb"/>
</dbReference>
<protein>
    <recommendedName>
        <fullName evidence="1">serine--tRNA ligase</fullName>
        <ecNumber evidence="1">6.1.1.11</ecNumber>
    </recommendedName>
    <alternativeName>
        <fullName evidence="6">Seryl-tRNA synthetase</fullName>
    </alternativeName>
    <alternativeName>
        <fullName evidence="7">Seryl-tRNA(Ser) synthetase</fullName>
    </alternativeName>
</protein>
<dbReference type="InParanoid" id="A0A4S2N6R1"/>
<name>A0A4S2N6R1_9PEZI</name>
<dbReference type="Pfam" id="PF02403">
    <property type="entry name" value="Seryl_tRNA_N"/>
    <property type="match status" value="1"/>
</dbReference>
<evidence type="ECO:0000256" key="1">
    <source>
        <dbReference type="ARBA" id="ARBA00012840"/>
    </source>
</evidence>
<feature type="binding site" evidence="8">
    <location>
        <position position="486"/>
    </location>
    <ligand>
        <name>L-serine</name>
        <dbReference type="ChEBI" id="CHEBI:33384"/>
    </ligand>
</feature>
<sequence>MRSPCIIGFCSPAQPRPAVQPQPPPSTMPPRISTLHLPRRPVQLRDLRILPRRLQSTKAPSSAAPTAPKAQVNLKAIRSNPSYHAQNCINRNYAAYSEYPDRIACLHHDLVTMQQALRGDRERANDLLAQIRRAESKEHKAELVAQSQQLKMKLSAAEEKEHEIEHEMARLAAVLPNATSRLTPIGAEPKVLEYLNPHLAPGKDGAKPEKEYKSHVQIGSELKLLDFSDAGAVSGHGWYYLLNEAVLLEQALINYALFLAVKKGWTMASTPSMVWTHMASACGFQPRDQSGEQQIYTTNDGRHALAGTAEIPLAGINANKTILASSLPQKIVGVGRSFRAEAGAYGLDAKGLYRVHEFTKVELFSWAPSPAETEARLAEEGGELANPVFDPMLDPADLVFAEMLELQKTFLTSLGLYARVLEMPSHDLGASAARKIDIEAWMPGRAAKDPWGEVTSLSNCTDYQTRRLNTRMKMNNGKTSFPYTLNGTACAVPRVLLAILENGWDEERRGVVIPEVLRPYLGGMDFIGKKK</sequence>
<proteinExistence type="predicted"/>
<dbReference type="SUPFAM" id="SSF55681">
    <property type="entry name" value="Class II aaRS and biotin synthetases"/>
    <property type="match status" value="1"/>
</dbReference>
<organism evidence="13 14">
    <name type="scientific">Ascodesmis nigricans</name>
    <dbReference type="NCBI Taxonomy" id="341454"/>
    <lineage>
        <taxon>Eukaryota</taxon>
        <taxon>Fungi</taxon>
        <taxon>Dikarya</taxon>
        <taxon>Ascomycota</taxon>
        <taxon>Pezizomycotina</taxon>
        <taxon>Pezizomycetes</taxon>
        <taxon>Pezizales</taxon>
        <taxon>Ascodesmidaceae</taxon>
        <taxon>Ascodesmis</taxon>
    </lineage>
</organism>
<dbReference type="AlphaFoldDB" id="A0A4S2N6R1"/>
<evidence type="ECO:0000256" key="4">
    <source>
        <dbReference type="ARBA" id="ARBA00022840"/>
    </source>
</evidence>
<keyword evidence="4 9" id="KW-0067">ATP-binding</keyword>
<feature type="binding site" evidence="9">
    <location>
        <begin position="453"/>
        <end position="456"/>
    </location>
    <ligand>
        <name>ATP</name>
        <dbReference type="ChEBI" id="CHEBI:30616"/>
    </ligand>
</feature>
<dbReference type="Gene3D" id="3.30.930.10">
    <property type="entry name" value="Bira Bifunctional Protein, Domain 2"/>
    <property type="match status" value="1"/>
</dbReference>
<dbReference type="OrthoDB" id="10264585at2759"/>
<reference evidence="13 14" key="1">
    <citation type="submission" date="2019-04" db="EMBL/GenBank/DDBJ databases">
        <title>Comparative genomics and transcriptomics to analyze fruiting body development in filamentous ascomycetes.</title>
        <authorList>
            <consortium name="DOE Joint Genome Institute"/>
            <person name="Lutkenhaus R."/>
            <person name="Traeger S."/>
            <person name="Breuer J."/>
            <person name="Kuo A."/>
            <person name="Lipzen A."/>
            <person name="Pangilinan J."/>
            <person name="Dilworth D."/>
            <person name="Sandor L."/>
            <person name="Poggeler S."/>
            <person name="Barry K."/>
            <person name="Grigoriev I.V."/>
            <person name="Nowrousian M."/>
        </authorList>
    </citation>
    <scope>NUCLEOTIDE SEQUENCE [LARGE SCALE GENOMIC DNA]</scope>
    <source>
        <strain evidence="13 14">CBS 389.68</strain>
    </source>
</reference>
<keyword evidence="14" id="KW-1185">Reference proteome</keyword>
<feature type="domain" description="Aminoacyl-transfer RNA synthetases class-II family profile" evidence="12">
    <location>
        <begin position="322"/>
        <end position="514"/>
    </location>
</feature>
<dbReference type="InterPro" id="IPR010978">
    <property type="entry name" value="tRNA-bd_arm"/>
</dbReference>
<feature type="coiled-coil region" evidence="10">
    <location>
        <begin position="117"/>
        <end position="174"/>
    </location>
</feature>
<dbReference type="GO" id="GO:0005524">
    <property type="term" value="F:ATP binding"/>
    <property type="evidence" value="ECO:0007669"/>
    <property type="project" value="UniProtKB-KW"/>
</dbReference>
<keyword evidence="2" id="KW-0436">Ligase</keyword>
<evidence type="ECO:0000256" key="3">
    <source>
        <dbReference type="ARBA" id="ARBA00022741"/>
    </source>
</evidence>
<dbReference type="EC" id="6.1.1.11" evidence="1"/>
<dbReference type="EMBL" id="ML220112">
    <property type="protein sequence ID" value="TGZ84903.1"/>
    <property type="molecule type" value="Genomic_DNA"/>
</dbReference>
<dbReference type="InterPro" id="IPR042103">
    <property type="entry name" value="SerRS_1_N_sf"/>
</dbReference>
<dbReference type="STRING" id="341454.A0A4S2N6R1"/>
<feature type="binding site" evidence="9">
    <location>
        <begin position="355"/>
        <end position="358"/>
    </location>
    <ligand>
        <name>ATP</name>
        <dbReference type="ChEBI" id="CHEBI:30616"/>
    </ligand>
</feature>
<dbReference type="InterPro" id="IPR006195">
    <property type="entry name" value="aa-tRNA-synth_II"/>
</dbReference>
<dbReference type="PIRSF" id="PIRSF001529">
    <property type="entry name" value="Ser-tRNA-synth_IIa"/>
    <property type="match status" value="1"/>
</dbReference>
<evidence type="ECO:0000256" key="11">
    <source>
        <dbReference type="SAM" id="MobiDB-lite"/>
    </source>
</evidence>
<evidence type="ECO:0000256" key="2">
    <source>
        <dbReference type="ARBA" id="ARBA00022598"/>
    </source>
</evidence>
<dbReference type="PRINTS" id="PR00981">
    <property type="entry name" value="TRNASYNTHSER"/>
</dbReference>
<keyword evidence="3" id="KW-0547">Nucleotide-binding</keyword>
<feature type="compositionally biased region" description="Pro residues" evidence="11">
    <location>
        <begin position="14"/>
        <end position="28"/>
    </location>
</feature>
<evidence type="ECO:0000256" key="9">
    <source>
        <dbReference type="PIRSR" id="PIRSR001529-2"/>
    </source>
</evidence>
<feature type="binding site" evidence="8">
    <location>
        <position position="362"/>
    </location>
    <ligand>
        <name>L-serine</name>
        <dbReference type="ChEBI" id="CHEBI:33384"/>
    </ligand>
</feature>
<keyword evidence="5 13" id="KW-0030">Aminoacyl-tRNA synthetase</keyword>
<feature type="region of interest" description="Disordered" evidence="11">
    <location>
        <begin position="12"/>
        <end position="31"/>
    </location>
</feature>
<dbReference type="PANTHER" id="PTHR11778">
    <property type="entry name" value="SERYL-TRNA SYNTHETASE"/>
    <property type="match status" value="1"/>
</dbReference>
<evidence type="ECO:0000259" key="12">
    <source>
        <dbReference type="PROSITE" id="PS50862"/>
    </source>
</evidence>
<dbReference type="UniPathway" id="UPA00906">
    <property type="reaction ID" value="UER00895"/>
</dbReference>
<evidence type="ECO:0000313" key="13">
    <source>
        <dbReference type="EMBL" id="TGZ84903.1"/>
    </source>
</evidence>
<evidence type="ECO:0000256" key="10">
    <source>
        <dbReference type="SAM" id="Coils"/>
    </source>
</evidence>
<dbReference type="FunCoup" id="A0A4S2N6R1">
    <property type="interactions" value="824"/>
</dbReference>
<dbReference type="PROSITE" id="PS50862">
    <property type="entry name" value="AA_TRNA_LIGASE_II"/>
    <property type="match status" value="1"/>
</dbReference>
<feature type="binding site" evidence="9">
    <location>
        <begin position="339"/>
        <end position="341"/>
    </location>
    <ligand>
        <name>ATP</name>
        <dbReference type="ChEBI" id="CHEBI:30616"/>
    </ligand>
</feature>
<dbReference type="Gene3D" id="1.10.287.40">
    <property type="entry name" value="Serine-tRNA synthetase, tRNA binding domain"/>
    <property type="match status" value="1"/>
</dbReference>